<name>A0A0S4JAA5_BODSA</name>
<sequence>MFSGSKLASVNIYESPRMFPICDARLLKQVKIKSASVSATVVCYTKGNTEDWSILFFTCTSYTNVLAAESIKSLQPNPVRLGRKKSVYYFLFILLSF</sequence>
<dbReference type="VEuPathDB" id="TriTrypDB:BSAL_00815"/>
<keyword evidence="2" id="KW-1185">Reference proteome</keyword>
<dbReference type="AlphaFoldDB" id="A0A0S4JAA5"/>
<evidence type="ECO:0000313" key="2">
    <source>
        <dbReference type="Proteomes" id="UP000051952"/>
    </source>
</evidence>
<dbReference type="EMBL" id="CYKH01001406">
    <property type="protein sequence ID" value="CUG86926.1"/>
    <property type="molecule type" value="Genomic_DNA"/>
</dbReference>
<evidence type="ECO:0000313" key="1">
    <source>
        <dbReference type="EMBL" id="CUG86926.1"/>
    </source>
</evidence>
<reference evidence="2" key="1">
    <citation type="submission" date="2015-09" db="EMBL/GenBank/DDBJ databases">
        <authorList>
            <consortium name="Pathogen Informatics"/>
        </authorList>
    </citation>
    <scope>NUCLEOTIDE SEQUENCE [LARGE SCALE GENOMIC DNA]</scope>
    <source>
        <strain evidence="2">Lake Konstanz</strain>
    </source>
</reference>
<protein>
    <submittedName>
        <fullName evidence="1">Uncharacterized protein</fullName>
    </submittedName>
</protein>
<organism evidence="1 2">
    <name type="scientific">Bodo saltans</name>
    <name type="common">Flagellated protozoan</name>
    <dbReference type="NCBI Taxonomy" id="75058"/>
    <lineage>
        <taxon>Eukaryota</taxon>
        <taxon>Discoba</taxon>
        <taxon>Euglenozoa</taxon>
        <taxon>Kinetoplastea</taxon>
        <taxon>Metakinetoplastina</taxon>
        <taxon>Eubodonida</taxon>
        <taxon>Bodonidae</taxon>
        <taxon>Bodo</taxon>
    </lineage>
</organism>
<dbReference type="Proteomes" id="UP000051952">
    <property type="component" value="Unassembled WGS sequence"/>
</dbReference>
<gene>
    <name evidence="1" type="ORF">BSAL_00815</name>
</gene>
<proteinExistence type="predicted"/>
<accession>A0A0S4JAA5</accession>